<dbReference type="HAMAP" id="MF_00376">
    <property type="entry name" value="Dephospho_CoA_kinase"/>
    <property type="match status" value="1"/>
</dbReference>
<keyword evidence="3 8" id="KW-0808">Transferase</keyword>
<evidence type="ECO:0000313" key="11">
    <source>
        <dbReference type="Proteomes" id="UP000051248"/>
    </source>
</evidence>
<dbReference type="PANTHER" id="PTHR10695">
    <property type="entry name" value="DEPHOSPHO-COA KINASE-RELATED"/>
    <property type="match status" value="1"/>
</dbReference>
<dbReference type="UniPathway" id="UPA00241">
    <property type="reaction ID" value="UER00356"/>
</dbReference>
<evidence type="ECO:0000256" key="1">
    <source>
        <dbReference type="ARBA" id="ARBA00009018"/>
    </source>
</evidence>
<dbReference type="PROSITE" id="PS51219">
    <property type="entry name" value="DPCK"/>
    <property type="match status" value="1"/>
</dbReference>
<dbReference type="SUPFAM" id="SSF52540">
    <property type="entry name" value="P-loop containing nucleoside triphosphate hydrolases"/>
    <property type="match status" value="1"/>
</dbReference>
<comment type="subcellular location">
    <subcellularLocation>
        <location evidence="8">Cytoplasm</location>
    </subcellularLocation>
</comment>
<comment type="function">
    <text evidence="8">Catalyzes the phosphorylation of the 3'-hydroxyl group of dephosphocoenzyme A to form coenzyme A.</text>
</comment>
<dbReference type="CDD" id="cd02022">
    <property type="entry name" value="DPCK"/>
    <property type="match status" value="1"/>
</dbReference>
<dbReference type="PANTHER" id="PTHR10695:SF46">
    <property type="entry name" value="BIFUNCTIONAL COENZYME A SYNTHASE-RELATED"/>
    <property type="match status" value="1"/>
</dbReference>
<dbReference type="STRING" id="1423775.FD03_GL000098"/>
<keyword evidence="6 8" id="KW-0067">ATP-binding</keyword>
<proteinExistence type="inferred from homology"/>
<accession>A0A0R1KIM6</accession>
<keyword evidence="2 8" id="KW-0963">Cytoplasm</keyword>
<keyword evidence="7 8" id="KW-0173">Coenzyme A biosynthesis</keyword>
<gene>
    <name evidence="8" type="primary">coaE</name>
    <name evidence="10" type="ORF">FD03_GL000098</name>
</gene>
<evidence type="ECO:0000256" key="6">
    <source>
        <dbReference type="ARBA" id="ARBA00022840"/>
    </source>
</evidence>
<dbReference type="OrthoDB" id="9812943at2"/>
<dbReference type="Proteomes" id="UP000051248">
    <property type="component" value="Unassembled WGS sequence"/>
</dbReference>
<keyword evidence="4 8" id="KW-0547">Nucleotide-binding</keyword>
<evidence type="ECO:0000256" key="5">
    <source>
        <dbReference type="ARBA" id="ARBA00022777"/>
    </source>
</evidence>
<comment type="caution">
    <text evidence="10">The sequence shown here is derived from an EMBL/GenBank/DDBJ whole genome shotgun (WGS) entry which is preliminary data.</text>
</comment>
<dbReference type="InterPro" id="IPR001977">
    <property type="entry name" value="Depp_CoAkinase"/>
</dbReference>
<dbReference type="eggNOG" id="COG0237">
    <property type="taxonomic scope" value="Bacteria"/>
</dbReference>
<keyword evidence="5 8" id="KW-0418">Kinase</keyword>
<dbReference type="RefSeq" id="WP_025024864.1">
    <property type="nucleotide sequence ID" value="NZ_AZDZ01000009.1"/>
</dbReference>
<dbReference type="Pfam" id="PF01121">
    <property type="entry name" value="CoaE"/>
    <property type="match status" value="1"/>
</dbReference>
<comment type="similarity">
    <text evidence="1 8">Belongs to the CoaE family.</text>
</comment>
<keyword evidence="11" id="KW-1185">Reference proteome</keyword>
<sequence>MSKVYGLTGGIAAGKSTVLDLFRQDGCVVYDADQVAREIVKRGTVGLKQIVNEFGEDVLLSDGELNRTKLGSIVFGNKKQLEKLTNITAPLIRKQILHTIKQARESNDKEIVIFEIQLLFEANYQIYFDGIISIYVPEEIQLERLMERDRISEEDAMNKINAQMPIEQKRDLADFVIDNSGNINILKTEIYNLTKKL</sequence>
<dbReference type="AlphaFoldDB" id="A0A0R1KIM6"/>
<feature type="binding site" evidence="8">
    <location>
        <begin position="12"/>
        <end position="17"/>
    </location>
    <ligand>
        <name>ATP</name>
        <dbReference type="ChEBI" id="CHEBI:30616"/>
    </ligand>
</feature>
<dbReference type="EMBL" id="AZDZ01000009">
    <property type="protein sequence ID" value="KRK79922.1"/>
    <property type="molecule type" value="Genomic_DNA"/>
</dbReference>
<evidence type="ECO:0000256" key="4">
    <source>
        <dbReference type="ARBA" id="ARBA00022741"/>
    </source>
</evidence>
<comment type="catalytic activity">
    <reaction evidence="8">
        <text>3'-dephospho-CoA + ATP = ADP + CoA + H(+)</text>
        <dbReference type="Rhea" id="RHEA:18245"/>
        <dbReference type="ChEBI" id="CHEBI:15378"/>
        <dbReference type="ChEBI" id="CHEBI:30616"/>
        <dbReference type="ChEBI" id="CHEBI:57287"/>
        <dbReference type="ChEBI" id="CHEBI:57328"/>
        <dbReference type="ChEBI" id="CHEBI:456216"/>
        <dbReference type="EC" id="2.7.1.24"/>
    </reaction>
</comment>
<dbReference type="PATRIC" id="fig|1423775.4.peg.99"/>
<reference evidence="10 11" key="1">
    <citation type="journal article" date="2015" name="Genome Announc.">
        <title>Expanding the biotechnology potential of lactobacilli through comparative genomics of 213 strains and associated genera.</title>
        <authorList>
            <person name="Sun Z."/>
            <person name="Harris H.M."/>
            <person name="McCann A."/>
            <person name="Guo C."/>
            <person name="Argimon S."/>
            <person name="Zhang W."/>
            <person name="Yang X."/>
            <person name="Jeffery I.B."/>
            <person name="Cooney J.C."/>
            <person name="Kagawa T.F."/>
            <person name="Liu W."/>
            <person name="Song Y."/>
            <person name="Salvetti E."/>
            <person name="Wrobel A."/>
            <person name="Rasinkangas P."/>
            <person name="Parkhill J."/>
            <person name="Rea M.C."/>
            <person name="O'Sullivan O."/>
            <person name="Ritari J."/>
            <person name="Douillard F.P."/>
            <person name="Paul Ross R."/>
            <person name="Yang R."/>
            <person name="Briner A.E."/>
            <person name="Felis G.E."/>
            <person name="de Vos W.M."/>
            <person name="Barrangou R."/>
            <person name="Klaenhammer T.R."/>
            <person name="Caufield P.W."/>
            <person name="Cui Y."/>
            <person name="Zhang H."/>
            <person name="O'Toole P.W."/>
        </authorList>
    </citation>
    <scope>NUCLEOTIDE SEQUENCE [LARGE SCALE GENOMIC DNA]</scope>
    <source>
        <strain evidence="10 11">DSM 19682</strain>
    </source>
</reference>
<evidence type="ECO:0000256" key="2">
    <source>
        <dbReference type="ARBA" id="ARBA00022490"/>
    </source>
</evidence>
<evidence type="ECO:0000256" key="8">
    <source>
        <dbReference type="HAMAP-Rule" id="MF_00376"/>
    </source>
</evidence>
<dbReference type="FunFam" id="3.40.50.300:FF:000991">
    <property type="entry name" value="Dephospho-CoA kinase"/>
    <property type="match status" value="1"/>
</dbReference>
<evidence type="ECO:0000256" key="3">
    <source>
        <dbReference type="ARBA" id="ARBA00022679"/>
    </source>
</evidence>
<protein>
    <recommendedName>
        <fullName evidence="8 9">Dephospho-CoA kinase</fullName>
        <ecNumber evidence="8 9">2.7.1.24</ecNumber>
    </recommendedName>
    <alternativeName>
        <fullName evidence="8">Dephosphocoenzyme A kinase</fullName>
    </alternativeName>
</protein>
<name>A0A0R1KIM6_9LACO</name>
<dbReference type="GO" id="GO:0005737">
    <property type="term" value="C:cytoplasm"/>
    <property type="evidence" value="ECO:0007669"/>
    <property type="project" value="UniProtKB-SubCell"/>
</dbReference>
<dbReference type="Gene3D" id="3.40.50.300">
    <property type="entry name" value="P-loop containing nucleotide triphosphate hydrolases"/>
    <property type="match status" value="1"/>
</dbReference>
<organism evidence="10 11">
    <name type="scientific">Companilactobacillus nodensis DSM 19682 = JCM 14932 = NBRC 107160</name>
    <dbReference type="NCBI Taxonomy" id="1423775"/>
    <lineage>
        <taxon>Bacteria</taxon>
        <taxon>Bacillati</taxon>
        <taxon>Bacillota</taxon>
        <taxon>Bacilli</taxon>
        <taxon>Lactobacillales</taxon>
        <taxon>Lactobacillaceae</taxon>
        <taxon>Companilactobacillus</taxon>
    </lineage>
</organism>
<dbReference type="GO" id="GO:0015937">
    <property type="term" value="P:coenzyme A biosynthetic process"/>
    <property type="evidence" value="ECO:0007669"/>
    <property type="project" value="UniProtKB-UniRule"/>
</dbReference>
<comment type="pathway">
    <text evidence="8">Cofactor biosynthesis; coenzyme A biosynthesis; CoA from (R)-pantothenate: step 5/5.</text>
</comment>
<dbReference type="GO" id="GO:0005524">
    <property type="term" value="F:ATP binding"/>
    <property type="evidence" value="ECO:0007669"/>
    <property type="project" value="UniProtKB-UniRule"/>
</dbReference>
<evidence type="ECO:0000256" key="9">
    <source>
        <dbReference type="NCBIfam" id="TIGR00152"/>
    </source>
</evidence>
<dbReference type="GO" id="GO:0004140">
    <property type="term" value="F:dephospho-CoA kinase activity"/>
    <property type="evidence" value="ECO:0007669"/>
    <property type="project" value="UniProtKB-UniRule"/>
</dbReference>
<dbReference type="EC" id="2.7.1.24" evidence="8 9"/>
<dbReference type="InterPro" id="IPR027417">
    <property type="entry name" value="P-loop_NTPase"/>
</dbReference>
<dbReference type="NCBIfam" id="TIGR00152">
    <property type="entry name" value="dephospho-CoA kinase"/>
    <property type="match status" value="1"/>
</dbReference>
<evidence type="ECO:0000256" key="7">
    <source>
        <dbReference type="ARBA" id="ARBA00022993"/>
    </source>
</evidence>
<evidence type="ECO:0000313" key="10">
    <source>
        <dbReference type="EMBL" id="KRK79922.1"/>
    </source>
</evidence>